<feature type="domain" description="Carboxymuconolactone decarboxylase-like" evidence="1">
    <location>
        <begin position="12"/>
        <end position="94"/>
    </location>
</feature>
<dbReference type="GO" id="GO:0051920">
    <property type="term" value="F:peroxiredoxin activity"/>
    <property type="evidence" value="ECO:0007669"/>
    <property type="project" value="InterPro"/>
</dbReference>
<evidence type="ECO:0000259" key="1">
    <source>
        <dbReference type="Pfam" id="PF02627"/>
    </source>
</evidence>
<dbReference type="Gene3D" id="1.20.1290.10">
    <property type="entry name" value="AhpD-like"/>
    <property type="match status" value="1"/>
</dbReference>
<accession>A0A8J3HWK7</accession>
<dbReference type="InterPro" id="IPR029032">
    <property type="entry name" value="AhpD-like"/>
</dbReference>
<dbReference type="RefSeq" id="WP_220191603.1">
    <property type="nucleotide sequence ID" value="NZ_BNJF01000001.1"/>
</dbReference>
<dbReference type="EMBL" id="BNJF01000001">
    <property type="protein sequence ID" value="GHO42007.1"/>
    <property type="molecule type" value="Genomic_DNA"/>
</dbReference>
<dbReference type="AlphaFoldDB" id="A0A8J3HWK7"/>
<dbReference type="PANTHER" id="PTHR34846:SF10">
    <property type="entry name" value="CYTOPLASMIC PROTEIN"/>
    <property type="match status" value="1"/>
</dbReference>
<sequence>MSARLRYAIAAPGVYKAMLQLSEYTHHCGLEEPLLNLVDMRASQINGCAFCLDMHSKDARAAGESEQRLNLLPVWREARSFYSEREQAALEWTEAVTLVAEDQIPDDVYDRVHPHFTDEELTNLTLAIAAINSWNRLNVAFRTPAGSYKPRQRETQLS</sequence>
<proteinExistence type="predicted"/>
<comment type="caution">
    <text evidence="2">The sequence shown here is derived from an EMBL/GenBank/DDBJ whole genome shotgun (WGS) entry which is preliminary data.</text>
</comment>
<dbReference type="InterPro" id="IPR004675">
    <property type="entry name" value="AhpD_core"/>
</dbReference>
<dbReference type="SUPFAM" id="SSF69118">
    <property type="entry name" value="AhpD-like"/>
    <property type="match status" value="1"/>
</dbReference>
<dbReference type="NCBIfam" id="TIGR00778">
    <property type="entry name" value="ahpD_dom"/>
    <property type="match status" value="1"/>
</dbReference>
<dbReference type="PANTHER" id="PTHR34846">
    <property type="entry name" value="4-CARBOXYMUCONOLACTONE DECARBOXYLASE FAMILY PROTEIN (AFU_ORTHOLOGUE AFUA_6G11590)"/>
    <property type="match status" value="1"/>
</dbReference>
<dbReference type="Proteomes" id="UP000612362">
    <property type="component" value="Unassembled WGS sequence"/>
</dbReference>
<gene>
    <name evidence="2" type="ORF">KSX_01700</name>
</gene>
<keyword evidence="3" id="KW-1185">Reference proteome</keyword>
<reference evidence="2" key="1">
    <citation type="submission" date="2020-10" db="EMBL/GenBank/DDBJ databases">
        <title>Taxonomic study of unclassified bacteria belonging to the class Ktedonobacteria.</title>
        <authorList>
            <person name="Yabe S."/>
            <person name="Wang C.M."/>
            <person name="Zheng Y."/>
            <person name="Sakai Y."/>
            <person name="Cavaletti L."/>
            <person name="Monciardini P."/>
            <person name="Donadio S."/>
        </authorList>
    </citation>
    <scope>NUCLEOTIDE SEQUENCE</scope>
    <source>
        <strain evidence="2">SOSP1-1</strain>
    </source>
</reference>
<evidence type="ECO:0000313" key="3">
    <source>
        <dbReference type="Proteomes" id="UP000612362"/>
    </source>
</evidence>
<dbReference type="InterPro" id="IPR003779">
    <property type="entry name" value="CMD-like"/>
</dbReference>
<organism evidence="2 3">
    <name type="scientific">Ktedonospora formicarum</name>
    <dbReference type="NCBI Taxonomy" id="2778364"/>
    <lineage>
        <taxon>Bacteria</taxon>
        <taxon>Bacillati</taxon>
        <taxon>Chloroflexota</taxon>
        <taxon>Ktedonobacteria</taxon>
        <taxon>Ktedonobacterales</taxon>
        <taxon>Ktedonobacteraceae</taxon>
        <taxon>Ktedonospora</taxon>
    </lineage>
</organism>
<protein>
    <submittedName>
        <fullName evidence="2">Alkyl hydroperoxide reductase AhpD</fullName>
    </submittedName>
</protein>
<evidence type="ECO:0000313" key="2">
    <source>
        <dbReference type="EMBL" id="GHO42007.1"/>
    </source>
</evidence>
<name>A0A8J3HWK7_9CHLR</name>
<dbReference type="Pfam" id="PF02627">
    <property type="entry name" value="CMD"/>
    <property type="match status" value="1"/>
</dbReference>